<evidence type="ECO:0000256" key="2">
    <source>
        <dbReference type="ARBA" id="ARBA00023015"/>
    </source>
</evidence>
<dbReference type="RefSeq" id="WP_386708707.1">
    <property type="nucleotide sequence ID" value="NZ_JBHXIJ010000015.1"/>
</dbReference>
<dbReference type="SUPFAM" id="SSF46894">
    <property type="entry name" value="C-terminal effector domain of the bipartite response regulators"/>
    <property type="match status" value="1"/>
</dbReference>
<keyword evidence="2" id="KW-0805">Transcription regulation</keyword>
<evidence type="ECO:0000256" key="4">
    <source>
        <dbReference type="ARBA" id="ARBA00023163"/>
    </source>
</evidence>
<evidence type="ECO:0000256" key="5">
    <source>
        <dbReference type="PROSITE-ProRule" id="PRU00169"/>
    </source>
</evidence>
<dbReference type="InterPro" id="IPR058245">
    <property type="entry name" value="NreC/VraR/RcsB-like_REC"/>
</dbReference>
<dbReference type="InterPro" id="IPR011006">
    <property type="entry name" value="CheY-like_superfamily"/>
</dbReference>
<dbReference type="Pfam" id="PF00196">
    <property type="entry name" value="GerE"/>
    <property type="match status" value="1"/>
</dbReference>
<dbReference type="SUPFAM" id="SSF52172">
    <property type="entry name" value="CheY-like"/>
    <property type="match status" value="1"/>
</dbReference>
<dbReference type="InterPro" id="IPR039420">
    <property type="entry name" value="WalR-like"/>
</dbReference>
<feature type="domain" description="Response regulatory" evidence="7">
    <location>
        <begin position="7"/>
        <end position="123"/>
    </location>
</feature>
<gene>
    <name evidence="8" type="ORF">ACFWJN_04320</name>
</gene>
<dbReference type="EMBL" id="JBHXIJ010000015">
    <property type="protein sequence ID" value="MFD5098195.1"/>
    <property type="molecule type" value="Genomic_DNA"/>
</dbReference>
<evidence type="ECO:0000256" key="3">
    <source>
        <dbReference type="ARBA" id="ARBA00023125"/>
    </source>
</evidence>
<dbReference type="Gene3D" id="3.40.50.2300">
    <property type="match status" value="1"/>
</dbReference>
<dbReference type="Pfam" id="PF00072">
    <property type="entry name" value="Response_reg"/>
    <property type="match status" value="1"/>
</dbReference>
<dbReference type="PANTHER" id="PTHR43214:SF24">
    <property type="entry name" value="TRANSCRIPTIONAL REGULATORY PROTEIN NARL-RELATED"/>
    <property type="match status" value="1"/>
</dbReference>
<evidence type="ECO:0000259" key="6">
    <source>
        <dbReference type="PROSITE" id="PS50043"/>
    </source>
</evidence>
<evidence type="ECO:0000256" key="1">
    <source>
        <dbReference type="ARBA" id="ARBA00022553"/>
    </source>
</evidence>
<feature type="domain" description="HTH luxR-type" evidence="6">
    <location>
        <begin position="153"/>
        <end position="218"/>
    </location>
</feature>
<dbReference type="InterPro" id="IPR016032">
    <property type="entry name" value="Sig_transdc_resp-reg_C-effctor"/>
</dbReference>
<dbReference type="SMART" id="SM00448">
    <property type="entry name" value="REC"/>
    <property type="match status" value="1"/>
</dbReference>
<dbReference type="SMART" id="SM00421">
    <property type="entry name" value="HTH_LUXR"/>
    <property type="match status" value="1"/>
</dbReference>
<keyword evidence="4" id="KW-0804">Transcription</keyword>
<organism evidence="8 9">
    <name type="scientific">Streptomyces albidochromogenes</name>
    <dbReference type="NCBI Taxonomy" id="329524"/>
    <lineage>
        <taxon>Bacteria</taxon>
        <taxon>Bacillati</taxon>
        <taxon>Actinomycetota</taxon>
        <taxon>Actinomycetes</taxon>
        <taxon>Kitasatosporales</taxon>
        <taxon>Streptomycetaceae</taxon>
        <taxon>Streptomyces</taxon>
    </lineage>
</organism>
<comment type="caution">
    <text evidence="8">The sequence shown here is derived from an EMBL/GenBank/DDBJ whole genome shotgun (WGS) entry which is preliminary data.</text>
</comment>
<sequence>MTVPHIRVVIADDEPLIRAGIRMILTSDRAIEVVAEGANGREAVELARVHAPDVVLLDLQMPVMDGLTALAELGRAVPTARVIVLTTFGERENVLRALESGGAGFLLKDSAPAELIRAVRAAAAGDAYLSPGATRHVVEQLASGRAPARAEEARRLVTALSGRERDVLALLGEGLSNADAGRRLHMSEATVKTYVSRILAKLGCENRVQAALLARDAAL</sequence>
<keyword evidence="1 5" id="KW-0597">Phosphoprotein</keyword>
<proteinExistence type="predicted"/>
<evidence type="ECO:0000259" key="7">
    <source>
        <dbReference type="PROSITE" id="PS50110"/>
    </source>
</evidence>
<keyword evidence="9" id="KW-1185">Reference proteome</keyword>
<name>A0ABW6FEW0_9ACTN</name>
<dbReference type="PROSITE" id="PS50110">
    <property type="entry name" value="RESPONSE_REGULATORY"/>
    <property type="match status" value="1"/>
</dbReference>
<reference evidence="8 9" key="1">
    <citation type="submission" date="2024-09" db="EMBL/GenBank/DDBJ databases">
        <title>The Natural Products Discovery Center: Release of the First 8490 Sequenced Strains for Exploring Actinobacteria Biosynthetic Diversity.</title>
        <authorList>
            <person name="Kalkreuter E."/>
            <person name="Kautsar S.A."/>
            <person name="Yang D."/>
            <person name="Bader C.D."/>
            <person name="Teijaro C.N."/>
            <person name="Fluegel L."/>
            <person name="Davis C.M."/>
            <person name="Simpson J.R."/>
            <person name="Lauterbach L."/>
            <person name="Steele A.D."/>
            <person name="Gui C."/>
            <person name="Meng S."/>
            <person name="Li G."/>
            <person name="Viehrig K."/>
            <person name="Ye F."/>
            <person name="Su P."/>
            <person name="Kiefer A.F."/>
            <person name="Nichols A."/>
            <person name="Cepeda A.J."/>
            <person name="Yan W."/>
            <person name="Fan B."/>
            <person name="Jiang Y."/>
            <person name="Adhikari A."/>
            <person name="Zheng C.-J."/>
            <person name="Schuster L."/>
            <person name="Cowan T.M."/>
            <person name="Smanski M.J."/>
            <person name="Chevrette M.G."/>
            <person name="De Carvalho L.P.S."/>
            <person name="Shen B."/>
        </authorList>
    </citation>
    <scope>NUCLEOTIDE SEQUENCE [LARGE SCALE GENOMIC DNA]</scope>
    <source>
        <strain evidence="8 9">NPDC058348</strain>
    </source>
</reference>
<dbReference type="PRINTS" id="PR00038">
    <property type="entry name" value="HTHLUXR"/>
</dbReference>
<keyword evidence="3" id="KW-0238">DNA-binding</keyword>
<dbReference type="InterPro" id="IPR001789">
    <property type="entry name" value="Sig_transdc_resp-reg_receiver"/>
</dbReference>
<dbReference type="CDD" id="cd06170">
    <property type="entry name" value="LuxR_C_like"/>
    <property type="match status" value="1"/>
</dbReference>
<accession>A0ABW6FEW0</accession>
<evidence type="ECO:0000313" key="9">
    <source>
        <dbReference type="Proteomes" id="UP001598448"/>
    </source>
</evidence>
<evidence type="ECO:0000313" key="8">
    <source>
        <dbReference type="EMBL" id="MFD5098195.1"/>
    </source>
</evidence>
<dbReference type="CDD" id="cd17535">
    <property type="entry name" value="REC_NarL-like"/>
    <property type="match status" value="1"/>
</dbReference>
<dbReference type="PROSITE" id="PS50043">
    <property type="entry name" value="HTH_LUXR_2"/>
    <property type="match status" value="1"/>
</dbReference>
<dbReference type="InterPro" id="IPR000792">
    <property type="entry name" value="Tscrpt_reg_LuxR_C"/>
</dbReference>
<dbReference type="Proteomes" id="UP001598448">
    <property type="component" value="Unassembled WGS sequence"/>
</dbReference>
<dbReference type="PANTHER" id="PTHR43214">
    <property type="entry name" value="TWO-COMPONENT RESPONSE REGULATOR"/>
    <property type="match status" value="1"/>
</dbReference>
<feature type="modified residue" description="4-aspartylphosphate" evidence="5">
    <location>
        <position position="58"/>
    </location>
</feature>
<protein>
    <submittedName>
        <fullName evidence="8">Response regulator</fullName>
    </submittedName>
</protein>